<reference evidence="2" key="1">
    <citation type="journal article" date="2022" name="Int. J. Mol. Sci.">
        <title>Draft Genome of Tanacetum Coccineum: Genomic Comparison of Closely Related Tanacetum-Family Plants.</title>
        <authorList>
            <person name="Yamashiro T."/>
            <person name="Shiraishi A."/>
            <person name="Nakayama K."/>
            <person name="Satake H."/>
        </authorList>
    </citation>
    <scope>NUCLEOTIDE SEQUENCE</scope>
</reference>
<keyword evidence="1" id="KW-0812">Transmembrane</keyword>
<feature type="transmembrane region" description="Helical" evidence="1">
    <location>
        <begin position="132"/>
        <end position="156"/>
    </location>
</feature>
<sequence length="187" mass="20659">MDNWPSGPSKPSPPPRFSKIQRLLWAVSAVPDISGGRPAYQGAAPRQTLLFLSFCREAKDSTFQSIRDNGQLSFGHALFRLVKLKHIRQVTLLFLTMTGPRLYSASSLGAPIMSEGFEAKTSRMFDSSRKSWFFTCVGRLAPIVMGWSGYLMMTFFSLGVPHRMGSYAISRMLLSSTVTAKLASLPG</sequence>
<evidence type="ECO:0000313" key="3">
    <source>
        <dbReference type="Proteomes" id="UP001151760"/>
    </source>
</evidence>
<reference evidence="2" key="2">
    <citation type="submission" date="2022-01" db="EMBL/GenBank/DDBJ databases">
        <authorList>
            <person name="Yamashiro T."/>
            <person name="Shiraishi A."/>
            <person name="Satake H."/>
            <person name="Nakayama K."/>
        </authorList>
    </citation>
    <scope>NUCLEOTIDE SEQUENCE</scope>
</reference>
<name>A0ABQ4YHT4_9ASTR</name>
<keyword evidence="1" id="KW-0472">Membrane</keyword>
<accession>A0ABQ4YHT4</accession>
<keyword evidence="3" id="KW-1185">Reference proteome</keyword>
<comment type="caution">
    <text evidence="2">The sequence shown here is derived from an EMBL/GenBank/DDBJ whole genome shotgun (WGS) entry which is preliminary data.</text>
</comment>
<gene>
    <name evidence="2" type="ORF">Tco_0727215</name>
</gene>
<evidence type="ECO:0000256" key="1">
    <source>
        <dbReference type="SAM" id="Phobius"/>
    </source>
</evidence>
<evidence type="ECO:0000313" key="2">
    <source>
        <dbReference type="EMBL" id="GJS77334.1"/>
    </source>
</evidence>
<protein>
    <submittedName>
        <fullName evidence="2">Uncharacterized protein</fullName>
    </submittedName>
</protein>
<dbReference type="EMBL" id="BQNB010010440">
    <property type="protein sequence ID" value="GJS77334.1"/>
    <property type="molecule type" value="Genomic_DNA"/>
</dbReference>
<proteinExistence type="predicted"/>
<organism evidence="2 3">
    <name type="scientific">Tanacetum coccineum</name>
    <dbReference type="NCBI Taxonomy" id="301880"/>
    <lineage>
        <taxon>Eukaryota</taxon>
        <taxon>Viridiplantae</taxon>
        <taxon>Streptophyta</taxon>
        <taxon>Embryophyta</taxon>
        <taxon>Tracheophyta</taxon>
        <taxon>Spermatophyta</taxon>
        <taxon>Magnoliopsida</taxon>
        <taxon>eudicotyledons</taxon>
        <taxon>Gunneridae</taxon>
        <taxon>Pentapetalae</taxon>
        <taxon>asterids</taxon>
        <taxon>campanulids</taxon>
        <taxon>Asterales</taxon>
        <taxon>Asteraceae</taxon>
        <taxon>Asteroideae</taxon>
        <taxon>Anthemideae</taxon>
        <taxon>Anthemidinae</taxon>
        <taxon>Tanacetum</taxon>
    </lineage>
</organism>
<dbReference type="Proteomes" id="UP001151760">
    <property type="component" value="Unassembled WGS sequence"/>
</dbReference>
<keyword evidence="1" id="KW-1133">Transmembrane helix</keyword>